<evidence type="ECO:0000313" key="4">
    <source>
        <dbReference type="Proteomes" id="UP000613743"/>
    </source>
</evidence>
<dbReference type="Pfam" id="PF13413">
    <property type="entry name" value="HTH_25"/>
    <property type="match status" value="1"/>
</dbReference>
<keyword evidence="4" id="KW-1185">Reference proteome</keyword>
<dbReference type="GO" id="GO:0003677">
    <property type="term" value="F:DNA binding"/>
    <property type="evidence" value="ECO:0007669"/>
    <property type="project" value="InterPro"/>
</dbReference>
<keyword evidence="1" id="KW-0472">Membrane</keyword>
<protein>
    <submittedName>
        <fullName evidence="3">Membrane protein</fullName>
    </submittedName>
</protein>
<reference evidence="3" key="1">
    <citation type="journal article" date="2014" name="Int. J. Syst. Evol. Microbiol.">
        <title>Complete genome sequence of Corynebacterium casei LMG S-19264T (=DSM 44701T), isolated from a smear-ripened cheese.</title>
        <authorList>
            <consortium name="US DOE Joint Genome Institute (JGI-PGF)"/>
            <person name="Walter F."/>
            <person name="Albersmeier A."/>
            <person name="Kalinowski J."/>
            <person name="Ruckert C."/>
        </authorList>
    </citation>
    <scope>NUCLEOTIDE SEQUENCE</scope>
    <source>
        <strain evidence="3">JCM 30804</strain>
    </source>
</reference>
<dbReference type="Gene3D" id="1.10.260.40">
    <property type="entry name" value="lambda repressor-like DNA-binding domains"/>
    <property type="match status" value="1"/>
</dbReference>
<dbReference type="PANTHER" id="PTHR34475:SF1">
    <property type="entry name" value="CYTOSKELETON PROTEIN RODZ"/>
    <property type="match status" value="1"/>
</dbReference>
<dbReference type="InterPro" id="IPR010982">
    <property type="entry name" value="Lambda_DNA-bd_dom_sf"/>
</dbReference>
<evidence type="ECO:0000259" key="2">
    <source>
        <dbReference type="PROSITE" id="PS50943"/>
    </source>
</evidence>
<gene>
    <name evidence="3" type="primary">rodZ</name>
    <name evidence="3" type="ORF">GCM10009332_01510</name>
</gene>
<dbReference type="SUPFAM" id="SSF47413">
    <property type="entry name" value="lambda repressor-like DNA-binding domains"/>
    <property type="match status" value="1"/>
</dbReference>
<dbReference type="NCBIfam" id="NF008109">
    <property type="entry name" value="PRK10856.1"/>
    <property type="match status" value="1"/>
</dbReference>
<comment type="caution">
    <text evidence="3">The sequence shown here is derived from an EMBL/GenBank/DDBJ whole genome shotgun (WGS) entry which is preliminary data.</text>
</comment>
<proteinExistence type="predicted"/>
<dbReference type="AlphaFoldDB" id="A0A917JH79"/>
<sequence>MTNQNEDLFAQEESEREETLGPILRAAREQKGMSIDDIAERLHLRPSIVKDIEADCFNDIASSTYARGYVRNFARIVEASEPQVMACLARQVPSVDEHAMQSFSRKTSREARDNRLMLVTYLIVAVLLTLLIVWWVQKSELLSGKDFSQPTVEEIAESLEDEPSPMLREPEANAAPETALDNDAEPAPAVNQPQLNEREAAVVMAASIAEQDSSSAMTAVNQAIDETALESTPNTPVDAVKLAKSANGLTALEVSLTGDCWIKATDATGKVLINDLKKSGKTISVTGKPPFKLVLGAPQVVSMKLDGESVDMSQFPRNRVARITVPVQG</sequence>
<dbReference type="InterPro" id="IPR001387">
    <property type="entry name" value="Cro/C1-type_HTH"/>
</dbReference>
<dbReference type="Proteomes" id="UP000613743">
    <property type="component" value="Unassembled WGS sequence"/>
</dbReference>
<accession>A0A917JH79</accession>
<dbReference type="Pfam" id="PF13464">
    <property type="entry name" value="RodZ_C"/>
    <property type="match status" value="1"/>
</dbReference>
<feature type="transmembrane region" description="Helical" evidence="1">
    <location>
        <begin position="116"/>
        <end position="136"/>
    </location>
</feature>
<evidence type="ECO:0000313" key="3">
    <source>
        <dbReference type="EMBL" id="GGI68013.1"/>
    </source>
</evidence>
<organism evidence="3 4">
    <name type="scientific">Shewanella gelidii</name>
    <dbReference type="NCBI Taxonomy" id="1642821"/>
    <lineage>
        <taxon>Bacteria</taxon>
        <taxon>Pseudomonadati</taxon>
        <taxon>Pseudomonadota</taxon>
        <taxon>Gammaproteobacteria</taxon>
        <taxon>Alteromonadales</taxon>
        <taxon>Shewanellaceae</taxon>
        <taxon>Shewanella</taxon>
    </lineage>
</organism>
<name>A0A917JH79_9GAMM</name>
<evidence type="ECO:0000256" key="1">
    <source>
        <dbReference type="SAM" id="Phobius"/>
    </source>
</evidence>
<dbReference type="CDD" id="cd00093">
    <property type="entry name" value="HTH_XRE"/>
    <property type="match status" value="1"/>
</dbReference>
<feature type="domain" description="HTH cro/C1-type" evidence="2">
    <location>
        <begin position="24"/>
        <end position="53"/>
    </location>
</feature>
<dbReference type="RefSeq" id="WP_188916878.1">
    <property type="nucleotide sequence ID" value="NZ_BMPZ01000001.1"/>
</dbReference>
<keyword evidence="1" id="KW-1133">Transmembrane helix</keyword>
<dbReference type="PROSITE" id="PS50943">
    <property type="entry name" value="HTH_CROC1"/>
    <property type="match status" value="1"/>
</dbReference>
<keyword evidence="1" id="KW-0812">Transmembrane</keyword>
<dbReference type="EMBL" id="BMPZ01000001">
    <property type="protein sequence ID" value="GGI68013.1"/>
    <property type="molecule type" value="Genomic_DNA"/>
</dbReference>
<dbReference type="InterPro" id="IPR050400">
    <property type="entry name" value="Bact_Cytoskel_RodZ"/>
</dbReference>
<dbReference type="InterPro" id="IPR025194">
    <property type="entry name" value="RodZ-like_C"/>
</dbReference>
<dbReference type="PANTHER" id="PTHR34475">
    <property type="match status" value="1"/>
</dbReference>
<reference evidence="3" key="2">
    <citation type="submission" date="2020-09" db="EMBL/GenBank/DDBJ databases">
        <authorList>
            <person name="Sun Q."/>
            <person name="Ohkuma M."/>
        </authorList>
    </citation>
    <scope>NUCLEOTIDE SEQUENCE</scope>
    <source>
        <strain evidence="3">JCM 30804</strain>
    </source>
</reference>